<dbReference type="AlphaFoldDB" id="A0A2A9N914"/>
<proteinExistence type="predicted"/>
<dbReference type="Proteomes" id="UP000242287">
    <property type="component" value="Unassembled WGS sequence"/>
</dbReference>
<protein>
    <submittedName>
        <fullName evidence="3">Uncharacterized protein</fullName>
    </submittedName>
</protein>
<organism evidence="3 4">
    <name type="scientific">Amanita thiersii Skay4041</name>
    <dbReference type="NCBI Taxonomy" id="703135"/>
    <lineage>
        <taxon>Eukaryota</taxon>
        <taxon>Fungi</taxon>
        <taxon>Dikarya</taxon>
        <taxon>Basidiomycota</taxon>
        <taxon>Agaricomycotina</taxon>
        <taxon>Agaricomycetes</taxon>
        <taxon>Agaricomycetidae</taxon>
        <taxon>Agaricales</taxon>
        <taxon>Pluteineae</taxon>
        <taxon>Amanitaceae</taxon>
        <taxon>Amanita</taxon>
    </lineage>
</organism>
<dbReference type="EMBL" id="KZ302115">
    <property type="protein sequence ID" value="PFH47365.1"/>
    <property type="molecule type" value="Genomic_DNA"/>
</dbReference>
<evidence type="ECO:0000256" key="1">
    <source>
        <dbReference type="SAM" id="Coils"/>
    </source>
</evidence>
<feature type="compositionally biased region" description="Basic and acidic residues" evidence="2">
    <location>
        <begin position="17"/>
        <end position="31"/>
    </location>
</feature>
<keyword evidence="1" id="KW-0175">Coiled coil</keyword>
<evidence type="ECO:0000256" key="2">
    <source>
        <dbReference type="SAM" id="MobiDB-lite"/>
    </source>
</evidence>
<sequence>MSWFSGGGNERMGMSGSERRNQAPAERRGSDESSAWSLGRFRDWATSKQVSDHQSELKKKNTYQFNIQSQGLVAKKPEGSVDHLAGLNQQLREQLVDVNRSLDEARRGRDDIRRERDKMKQELEAHRTFSSKVDAVSEADIMREVEALNNAIYQTSAAIADTGEIEQWQGVEISPSESTATFFGSPLLRLTQRTRKRPTFLTVSNALQACINHFCAHVLSYSFWSFHKESRLLRKIHEDIRASEPRTVCAHWRVLTYMHNRNVVHDHQSMVDMFLRRLVNVFGWQREAVEAMYGDDFSHIMKLALNVRDMIFRDYVSGEITIISPHPGEAFDSATMELTDPRSGAINEGCIRCTTDLGMKRTLLLQKRSGDQWINEEETVVLLKAKVVMERVQG</sequence>
<accession>A0A2A9N914</accession>
<keyword evidence="4" id="KW-1185">Reference proteome</keyword>
<reference evidence="3 4" key="1">
    <citation type="submission" date="2014-02" db="EMBL/GenBank/DDBJ databases">
        <title>Transposable element dynamics among asymbiotic and ectomycorrhizal Amanita fungi.</title>
        <authorList>
            <consortium name="DOE Joint Genome Institute"/>
            <person name="Hess J."/>
            <person name="Skrede I."/>
            <person name="Wolfe B."/>
            <person name="LaButti K."/>
            <person name="Ohm R.A."/>
            <person name="Grigoriev I.V."/>
            <person name="Pringle A."/>
        </authorList>
    </citation>
    <scope>NUCLEOTIDE SEQUENCE [LARGE SCALE GENOMIC DNA]</scope>
    <source>
        <strain evidence="3 4">SKay4041</strain>
    </source>
</reference>
<evidence type="ECO:0000313" key="3">
    <source>
        <dbReference type="EMBL" id="PFH47365.1"/>
    </source>
</evidence>
<feature type="coiled-coil region" evidence="1">
    <location>
        <begin position="88"/>
        <end position="122"/>
    </location>
</feature>
<dbReference type="OrthoDB" id="3147752at2759"/>
<feature type="compositionally biased region" description="Gly residues" evidence="2">
    <location>
        <begin position="1"/>
        <end position="10"/>
    </location>
</feature>
<name>A0A2A9N914_9AGAR</name>
<feature type="region of interest" description="Disordered" evidence="2">
    <location>
        <begin position="1"/>
        <end position="35"/>
    </location>
</feature>
<gene>
    <name evidence="3" type="ORF">AMATHDRAFT_50358</name>
</gene>
<evidence type="ECO:0000313" key="4">
    <source>
        <dbReference type="Proteomes" id="UP000242287"/>
    </source>
</evidence>